<accession>A0ABR2QN76</accession>
<dbReference type="EMBL" id="JBBPBN010000035">
    <property type="protein sequence ID" value="KAK9001957.1"/>
    <property type="molecule type" value="Genomic_DNA"/>
</dbReference>
<comment type="caution">
    <text evidence="2">The sequence shown here is derived from an EMBL/GenBank/DDBJ whole genome shotgun (WGS) entry which is preliminary data.</text>
</comment>
<evidence type="ECO:0000256" key="1">
    <source>
        <dbReference type="SAM" id="MobiDB-lite"/>
    </source>
</evidence>
<gene>
    <name evidence="2" type="ORF">V6N11_024651</name>
</gene>
<evidence type="ECO:0000313" key="2">
    <source>
        <dbReference type="EMBL" id="KAK9001957.1"/>
    </source>
</evidence>
<name>A0ABR2QN76_9ROSI</name>
<reference evidence="2 3" key="1">
    <citation type="journal article" date="2024" name="G3 (Bethesda)">
        <title>Genome assembly of Hibiscus sabdariffa L. provides insights into metabolisms of medicinal natural products.</title>
        <authorList>
            <person name="Kim T."/>
        </authorList>
    </citation>
    <scope>NUCLEOTIDE SEQUENCE [LARGE SCALE GENOMIC DNA]</scope>
    <source>
        <strain evidence="2">TK-2024</strain>
        <tissue evidence="2">Old leaves</tissue>
    </source>
</reference>
<organism evidence="2 3">
    <name type="scientific">Hibiscus sabdariffa</name>
    <name type="common">roselle</name>
    <dbReference type="NCBI Taxonomy" id="183260"/>
    <lineage>
        <taxon>Eukaryota</taxon>
        <taxon>Viridiplantae</taxon>
        <taxon>Streptophyta</taxon>
        <taxon>Embryophyta</taxon>
        <taxon>Tracheophyta</taxon>
        <taxon>Spermatophyta</taxon>
        <taxon>Magnoliopsida</taxon>
        <taxon>eudicotyledons</taxon>
        <taxon>Gunneridae</taxon>
        <taxon>Pentapetalae</taxon>
        <taxon>rosids</taxon>
        <taxon>malvids</taxon>
        <taxon>Malvales</taxon>
        <taxon>Malvaceae</taxon>
        <taxon>Malvoideae</taxon>
        <taxon>Hibiscus</taxon>
    </lineage>
</organism>
<proteinExistence type="predicted"/>
<dbReference type="Proteomes" id="UP001396334">
    <property type="component" value="Unassembled WGS sequence"/>
</dbReference>
<evidence type="ECO:0000313" key="3">
    <source>
        <dbReference type="Proteomes" id="UP001396334"/>
    </source>
</evidence>
<keyword evidence="3" id="KW-1185">Reference proteome</keyword>
<protein>
    <submittedName>
        <fullName evidence="2">Uncharacterized protein</fullName>
    </submittedName>
</protein>
<feature type="region of interest" description="Disordered" evidence="1">
    <location>
        <begin position="1"/>
        <end position="27"/>
    </location>
</feature>
<sequence length="92" mass="10705">MMVLKRREEDSETQTPTGRRRWSGEKSRNIKGNVMMGTVQEQNLEKKLPKQKGCIGGFFHIFDLHHIRLQTIKRLPSTASREATPEQEKNVE</sequence>